<reference evidence="8 9" key="1">
    <citation type="submission" date="2015-08" db="EMBL/GenBank/DDBJ databases">
        <title>The genome of the Asian arowana (Scleropages formosus).</title>
        <authorList>
            <person name="Tan M.H."/>
            <person name="Gan H.M."/>
            <person name="Croft L.J."/>
            <person name="Austin C.M."/>
        </authorList>
    </citation>
    <scope>NUCLEOTIDE SEQUENCE [LARGE SCALE GENOMIC DNA]</scope>
    <source>
        <strain evidence="8">Aro1</strain>
    </source>
</reference>
<dbReference type="Pfam" id="PF07525">
    <property type="entry name" value="SOCS_box"/>
    <property type="match status" value="2"/>
</dbReference>
<dbReference type="InterPro" id="IPR051573">
    <property type="entry name" value="Ankyrin-SOCS_box_domain"/>
</dbReference>
<evidence type="ECO:0000313" key="8">
    <source>
        <dbReference type="EMBL" id="KPP65877.1"/>
    </source>
</evidence>
<dbReference type="InterPro" id="IPR002110">
    <property type="entry name" value="Ankyrin_rpt"/>
</dbReference>
<sequence length="646" mass="69875">MGFWADRTALHEAASQGRALQLKQLIDGGASVNIVTVDNITPLHDACIKGQLQCVRLLLDAGAQVDIRTIHGSTPLCYACAAGSPECAKLLLDHGATVNPSLTALTASPLHEACIQGNSECVKLMIDNGARLEAFDIYFGTPLHAACAKDHIDCAKVLLNAGARVNAARFHETALHHAAKVENVDLIEMLVEFGGNVYTRDNLGKKPIDYTMPGSQAALCLEFYENTPMSLKQLSRISLRMMLGSKALEIMPKLQISQRIIDYLLVEQLNVDPPLFPGDSTALFAGCWAERTEVHKAAFQGHALLLRQLIESGASVNIVAVDSITPLHEACMQGQMQCTRLLLDAGAQVDARNVDGSTPLCDACAAGSLECVKLLLEHGAAANPTLTSRTTSPLHEACVGGNSDCVRLMVAEGAHLEAYDLYFGTPLHIACANAHVDCAKVLLNAGANVNAARLHETALHHAARRKSVDLIEMLLEFGGNVYARDKYDRKPIDYTRPGSPSALCLEFYERTPLSLQQLSRVSLRMALGTRALEVVSKLNIPSRIIKVLASQSLTQQHKVQGQEGRGHTLGTHQSIARHLKQYSNPRPATEWNPAKPTMPPQPPQYRNGLVEQKKTRNGAETAEFSSAFYSPTGLLGVPGELRKGLI</sequence>
<dbReference type="PANTHER" id="PTHR24136:SF53">
    <property type="entry name" value="ANKYRIN REPEAT AND SOCS BOX CONTAINING 13"/>
    <property type="match status" value="1"/>
</dbReference>
<dbReference type="InterPro" id="IPR001496">
    <property type="entry name" value="SOCS_box"/>
</dbReference>
<dbReference type="PROSITE" id="PS50088">
    <property type="entry name" value="ANK_REPEAT"/>
    <property type="match status" value="12"/>
</dbReference>
<dbReference type="InterPro" id="IPR036770">
    <property type="entry name" value="Ankyrin_rpt-contain_sf"/>
</dbReference>
<dbReference type="EMBL" id="JARO02006014">
    <property type="protein sequence ID" value="KPP65877.1"/>
    <property type="molecule type" value="Genomic_DNA"/>
</dbReference>
<dbReference type="GO" id="GO:0016567">
    <property type="term" value="P:protein ubiquitination"/>
    <property type="evidence" value="ECO:0007669"/>
    <property type="project" value="UniProtKB-UniPathway"/>
</dbReference>
<feature type="repeat" description="ANK" evidence="5">
    <location>
        <begin position="5"/>
        <end position="37"/>
    </location>
</feature>
<feature type="repeat" description="ANK" evidence="5">
    <location>
        <begin position="170"/>
        <end position="202"/>
    </location>
</feature>
<proteinExistence type="inferred from homology"/>
<dbReference type="PROSITE" id="PS50225">
    <property type="entry name" value="SOCS"/>
    <property type="match status" value="1"/>
</dbReference>
<dbReference type="STRING" id="113540.ENSSFOP00015037516"/>
<dbReference type="GO" id="GO:0045732">
    <property type="term" value="P:positive regulation of protein catabolic process"/>
    <property type="evidence" value="ECO:0007669"/>
    <property type="project" value="TreeGrafter"/>
</dbReference>
<feature type="repeat" description="ANK" evidence="5">
    <location>
        <begin position="71"/>
        <end position="99"/>
    </location>
</feature>
<evidence type="ECO:0000256" key="4">
    <source>
        <dbReference type="ARBA" id="ARBA00023043"/>
    </source>
</evidence>
<comment type="similarity">
    <text evidence="2">Belongs to the ankyrin SOCS box (ASB) family.</text>
</comment>
<feature type="repeat" description="ANK" evidence="5">
    <location>
        <begin position="425"/>
        <end position="454"/>
    </location>
</feature>
<comment type="pathway">
    <text evidence="1">Protein modification; protein ubiquitination.</text>
</comment>
<keyword evidence="3" id="KW-0677">Repeat</keyword>
<gene>
    <name evidence="8" type="ORF">Z043_115675</name>
</gene>
<feature type="repeat" description="ANK" evidence="5">
    <location>
        <begin position="389"/>
        <end position="421"/>
    </location>
</feature>
<organism evidence="8 9">
    <name type="scientific">Scleropages formosus</name>
    <name type="common">Asian bonytongue</name>
    <name type="synonym">Osteoglossum formosum</name>
    <dbReference type="NCBI Taxonomy" id="113540"/>
    <lineage>
        <taxon>Eukaryota</taxon>
        <taxon>Metazoa</taxon>
        <taxon>Chordata</taxon>
        <taxon>Craniata</taxon>
        <taxon>Vertebrata</taxon>
        <taxon>Euteleostomi</taxon>
        <taxon>Actinopterygii</taxon>
        <taxon>Neopterygii</taxon>
        <taxon>Teleostei</taxon>
        <taxon>Osteoglossocephala</taxon>
        <taxon>Osteoglossomorpha</taxon>
        <taxon>Osteoglossiformes</taxon>
        <taxon>Osteoglossidae</taxon>
        <taxon>Scleropages</taxon>
    </lineage>
</organism>
<evidence type="ECO:0000259" key="7">
    <source>
        <dbReference type="PROSITE" id="PS50225"/>
    </source>
</evidence>
<dbReference type="AlphaFoldDB" id="A0A0P7YGB0"/>
<dbReference type="SMART" id="SM00248">
    <property type="entry name" value="ANK"/>
    <property type="match status" value="12"/>
</dbReference>
<dbReference type="Proteomes" id="UP000034805">
    <property type="component" value="Unassembled WGS sequence"/>
</dbReference>
<feature type="repeat" description="ANK" evidence="5">
    <location>
        <begin position="105"/>
        <end position="137"/>
    </location>
</feature>
<accession>A0A0P7YGB0</accession>
<dbReference type="SMART" id="SM00969">
    <property type="entry name" value="SOCS_box"/>
    <property type="match status" value="2"/>
</dbReference>
<comment type="caution">
    <text evidence="8">The sequence shown here is derived from an EMBL/GenBank/DDBJ whole genome shotgun (WGS) entry which is preliminary data.</text>
</comment>
<evidence type="ECO:0000256" key="6">
    <source>
        <dbReference type="SAM" id="MobiDB-lite"/>
    </source>
</evidence>
<feature type="region of interest" description="Disordered" evidence="6">
    <location>
        <begin position="584"/>
        <end position="603"/>
    </location>
</feature>
<feature type="repeat" description="ANK" evidence="5">
    <location>
        <begin position="141"/>
        <end position="170"/>
    </location>
</feature>
<keyword evidence="4 5" id="KW-0040">ANK repeat</keyword>
<dbReference type="PANTHER" id="PTHR24136">
    <property type="entry name" value="SOWAH (DROSOPHILA) HOMOLOG"/>
    <property type="match status" value="1"/>
</dbReference>
<feature type="repeat" description="ANK" evidence="5">
    <location>
        <begin position="38"/>
        <end position="70"/>
    </location>
</feature>
<dbReference type="SUPFAM" id="SSF48403">
    <property type="entry name" value="Ankyrin repeat"/>
    <property type="match status" value="2"/>
</dbReference>
<dbReference type="PROSITE" id="PS50297">
    <property type="entry name" value="ANK_REP_REGION"/>
    <property type="match status" value="12"/>
</dbReference>
<evidence type="ECO:0000256" key="1">
    <source>
        <dbReference type="ARBA" id="ARBA00004906"/>
    </source>
</evidence>
<feature type="repeat" description="ANK" evidence="5">
    <location>
        <begin position="355"/>
        <end position="383"/>
    </location>
</feature>
<protein>
    <recommendedName>
        <fullName evidence="7">SOCS box domain-containing protein</fullName>
    </recommendedName>
</protein>
<feature type="repeat" description="ANK" evidence="5">
    <location>
        <begin position="454"/>
        <end position="486"/>
    </location>
</feature>
<feature type="domain" description="SOCS box" evidence="7">
    <location>
        <begin position="502"/>
        <end position="554"/>
    </location>
</feature>
<dbReference type="Gene3D" id="1.25.40.20">
    <property type="entry name" value="Ankyrin repeat-containing domain"/>
    <property type="match status" value="2"/>
</dbReference>
<feature type="repeat" description="ANK" evidence="5">
    <location>
        <begin position="289"/>
        <end position="321"/>
    </location>
</feature>
<dbReference type="Pfam" id="PF12796">
    <property type="entry name" value="Ank_2"/>
    <property type="match status" value="4"/>
</dbReference>
<dbReference type="Pfam" id="PF00023">
    <property type="entry name" value="Ank"/>
    <property type="match status" value="2"/>
</dbReference>
<feature type="repeat" description="ANK" evidence="5">
    <location>
        <begin position="322"/>
        <end position="354"/>
    </location>
</feature>
<dbReference type="UniPathway" id="UPA00143"/>
<evidence type="ECO:0000256" key="2">
    <source>
        <dbReference type="ARBA" id="ARBA00005949"/>
    </source>
</evidence>
<evidence type="ECO:0000313" key="9">
    <source>
        <dbReference type="Proteomes" id="UP000034805"/>
    </source>
</evidence>
<evidence type="ECO:0000256" key="3">
    <source>
        <dbReference type="ARBA" id="ARBA00022737"/>
    </source>
</evidence>
<evidence type="ECO:0000256" key="5">
    <source>
        <dbReference type="PROSITE-ProRule" id="PRU00023"/>
    </source>
</evidence>
<name>A0A0P7YGB0_SCLFO</name>
<dbReference type="FunFam" id="1.25.40.20:FF:000016">
    <property type="entry name" value="Ankyrin repeat and SOCS box containing 5"/>
    <property type="match status" value="2"/>
</dbReference>